<dbReference type="Pfam" id="PF06772">
    <property type="entry name" value="LtrA"/>
    <property type="match status" value="1"/>
</dbReference>
<protein>
    <submittedName>
        <fullName evidence="2">Low temperature requirement protein A</fullName>
    </submittedName>
</protein>
<proteinExistence type="predicted"/>
<comment type="caution">
    <text evidence="2">The sequence shown here is derived from an EMBL/GenBank/DDBJ whole genome shotgun (WGS) entry which is preliminary data.</text>
</comment>
<feature type="transmembrane region" description="Helical" evidence="1">
    <location>
        <begin position="207"/>
        <end position="230"/>
    </location>
</feature>
<dbReference type="EMBL" id="JBHSPR010000008">
    <property type="protein sequence ID" value="MFC6016799.1"/>
    <property type="molecule type" value="Genomic_DNA"/>
</dbReference>
<keyword evidence="1" id="KW-0472">Membrane</keyword>
<feature type="transmembrane region" description="Helical" evidence="1">
    <location>
        <begin position="365"/>
        <end position="384"/>
    </location>
</feature>
<dbReference type="InterPro" id="IPR010640">
    <property type="entry name" value="Low_temperature_requirement_A"/>
</dbReference>
<reference evidence="3" key="1">
    <citation type="journal article" date="2019" name="Int. J. Syst. Evol. Microbiol.">
        <title>The Global Catalogue of Microorganisms (GCM) 10K type strain sequencing project: providing services to taxonomists for standard genome sequencing and annotation.</title>
        <authorList>
            <consortium name="The Broad Institute Genomics Platform"/>
            <consortium name="The Broad Institute Genome Sequencing Center for Infectious Disease"/>
            <person name="Wu L."/>
            <person name="Ma J."/>
        </authorList>
    </citation>
    <scope>NUCLEOTIDE SEQUENCE [LARGE SCALE GENOMIC DNA]</scope>
    <source>
        <strain evidence="3">ZS-35-S2</strain>
    </source>
</reference>
<gene>
    <name evidence="2" type="ORF">ACFP2T_11350</name>
</gene>
<sequence>MTRRDSRWTVLRQQESSQVTHIELFFDVVYVLAVTQLTELLLSRLTPLGTAQVAVLMLAVWWAWVDTAWITNWFDPDRPVVRVMLIALIGVSLVMSSAIPEAYGERGLWFAGAYVTLEVGRCIFVVATLGEQPSLRDNFRRMLIWRLTSAPLWLVGGVVHGPARLGLWAAALAIDTTAAVAGFYIPRVGRSRPADWAISGAHLAERARLFIIIALGESILVTGSVFGDLARDPPTLATFAATFLATVALWWIYFDRSADAAQAVIDESDEPGRLGRSAYTYSHIPMVAGIIVTAVGDDLALKHPTGAADTAVIASVLGGPALFLIGYVLFKKAIFGTRPKTHLTAAVVLLALAPLGLVVDPLALSWLATLVVAATAVRSTFVIASRPRPTNR</sequence>
<accession>A0ABW1K501</accession>
<organism evidence="2 3">
    <name type="scientific">Plantactinospora solaniradicis</name>
    <dbReference type="NCBI Taxonomy" id="1723736"/>
    <lineage>
        <taxon>Bacteria</taxon>
        <taxon>Bacillati</taxon>
        <taxon>Actinomycetota</taxon>
        <taxon>Actinomycetes</taxon>
        <taxon>Micromonosporales</taxon>
        <taxon>Micromonosporaceae</taxon>
        <taxon>Plantactinospora</taxon>
    </lineage>
</organism>
<evidence type="ECO:0000313" key="3">
    <source>
        <dbReference type="Proteomes" id="UP001596203"/>
    </source>
</evidence>
<feature type="transmembrane region" description="Helical" evidence="1">
    <location>
        <begin position="311"/>
        <end position="330"/>
    </location>
</feature>
<dbReference type="Proteomes" id="UP001596203">
    <property type="component" value="Unassembled WGS sequence"/>
</dbReference>
<feature type="transmembrane region" description="Helical" evidence="1">
    <location>
        <begin position="165"/>
        <end position="186"/>
    </location>
</feature>
<feature type="transmembrane region" description="Helical" evidence="1">
    <location>
        <begin position="342"/>
        <end position="359"/>
    </location>
</feature>
<feature type="transmembrane region" description="Helical" evidence="1">
    <location>
        <begin position="83"/>
        <end position="103"/>
    </location>
</feature>
<evidence type="ECO:0000256" key="1">
    <source>
        <dbReference type="SAM" id="Phobius"/>
    </source>
</evidence>
<name>A0ABW1K501_9ACTN</name>
<keyword evidence="1" id="KW-0812">Transmembrane</keyword>
<feature type="transmembrane region" description="Helical" evidence="1">
    <location>
        <begin position="109"/>
        <end position="130"/>
    </location>
</feature>
<keyword evidence="1" id="KW-1133">Transmembrane helix</keyword>
<keyword evidence="3" id="KW-1185">Reference proteome</keyword>
<evidence type="ECO:0000313" key="2">
    <source>
        <dbReference type="EMBL" id="MFC6016799.1"/>
    </source>
</evidence>
<feature type="transmembrane region" description="Helical" evidence="1">
    <location>
        <begin position="48"/>
        <end position="71"/>
    </location>
</feature>
<feature type="transmembrane region" description="Helical" evidence="1">
    <location>
        <begin position="278"/>
        <end position="296"/>
    </location>
</feature>
<dbReference type="RefSeq" id="WP_377420518.1">
    <property type="nucleotide sequence ID" value="NZ_JBHSPR010000008.1"/>
</dbReference>
<feature type="transmembrane region" description="Helical" evidence="1">
    <location>
        <begin position="236"/>
        <end position="254"/>
    </location>
</feature>
<dbReference type="PANTHER" id="PTHR36840">
    <property type="entry name" value="BLL5714 PROTEIN"/>
    <property type="match status" value="1"/>
</dbReference>
<dbReference type="PANTHER" id="PTHR36840:SF1">
    <property type="entry name" value="BLL5714 PROTEIN"/>
    <property type="match status" value="1"/>
</dbReference>